<dbReference type="EMBL" id="JACHMN010000002">
    <property type="protein sequence ID" value="MBB5869491.1"/>
    <property type="molecule type" value="Genomic_DNA"/>
</dbReference>
<feature type="transmembrane region" description="Helical" evidence="1">
    <location>
        <begin position="244"/>
        <end position="263"/>
    </location>
</feature>
<feature type="transmembrane region" description="Helical" evidence="1">
    <location>
        <begin position="34"/>
        <end position="58"/>
    </location>
</feature>
<dbReference type="AlphaFoldDB" id="A0A841BRR2"/>
<evidence type="ECO:0000256" key="1">
    <source>
        <dbReference type="SAM" id="Phobius"/>
    </source>
</evidence>
<reference evidence="2 3" key="1">
    <citation type="submission" date="2020-08" db="EMBL/GenBank/DDBJ databases">
        <title>Sequencing the genomes of 1000 actinobacteria strains.</title>
        <authorList>
            <person name="Klenk H.-P."/>
        </authorList>
    </citation>
    <scope>NUCLEOTIDE SEQUENCE [LARGE SCALE GENOMIC DNA]</scope>
    <source>
        <strain evidence="2 3">DSM 45362</strain>
    </source>
</reference>
<sequence>MSERSEGAPGTRLTPYWELLKAQVRGQASYRASFWLDMVGNFALLGGDLLTVIVLFQVTPSLGGFTRPQVLVMFALGMVAFNVADLAVGNIERIRMYVRTGTLDTVLIRPLGVLSQLLALDFGVRRIGRVLYAVTILVVALVLADVAWTPAKAVLVVVAPIAGAALFGSIFVAASAVAFWWIESGEIAATVTYGGRDFSTYPITVYGQLFRRVFAYGLGFGFVAYYPALVLLELPDPLGLPELTGWASPLVALVAVGLAALVWRTGVRHYRSTGS</sequence>
<accession>A0A841BRR2</accession>
<evidence type="ECO:0000313" key="3">
    <source>
        <dbReference type="Proteomes" id="UP000587527"/>
    </source>
</evidence>
<evidence type="ECO:0000313" key="2">
    <source>
        <dbReference type="EMBL" id="MBB5869491.1"/>
    </source>
</evidence>
<keyword evidence="1" id="KW-1133">Transmembrane helix</keyword>
<gene>
    <name evidence="2" type="ORF">F4553_002870</name>
</gene>
<name>A0A841BRR2_9ACTN</name>
<comment type="caution">
    <text evidence="2">The sequence shown here is derived from an EMBL/GenBank/DDBJ whole genome shotgun (WGS) entry which is preliminary data.</text>
</comment>
<keyword evidence="1" id="KW-0472">Membrane</keyword>
<dbReference type="InterPro" id="IPR010390">
    <property type="entry name" value="ABC-2_transporter-like"/>
</dbReference>
<dbReference type="RefSeq" id="WP_312875207.1">
    <property type="nucleotide sequence ID" value="NZ_JACHMN010000002.1"/>
</dbReference>
<dbReference type="Proteomes" id="UP000587527">
    <property type="component" value="Unassembled WGS sequence"/>
</dbReference>
<feature type="transmembrane region" description="Helical" evidence="1">
    <location>
        <begin position="213"/>
        <end position="232"/>
    </location>
</feature>
<organism evidence="2 3">
    <name type="scientific">Allocatelliglobosispora scoriae</name>
    <dbReference type="NCBI Taxonomy" id="643052"/>
    <lineage>
        <taxon>Bacteria</taxon>
        <taxon>Bacillati</taxon>
        <taxon>Actinomycetota</taxon>
        <taxon>Actinomycetes</taxon>
        <taxon>Micromonosporales</taxon>
        <taxon>Micromonosporaceae</taxon>
        <taxon>Allocatelliglobosispora</taxon>
    </lineage>
</organism>
<keyword evidence="3" id="KW-1185">Reference proteome</keyword>
<dbReference type="PANTHER" id="PTHR36833">
    <property type="entry name" value="SLR0610 PROTEIN-RELATED"/>
    <property type="match status" value="1"/>
</dbReference>
<feature type="transmembrane region" description="Helical" evidence="1">
    <location>
        <begin position="154"/>
        <end position="182"/>
    </location>
</feature>
<feature type="transmembrane region" description="Helical" evidence="1">
    <location>
        <begin position="70"/>
        <end position="89"/>
    </location>
</feature>
<dbReference type="Pfam" id="PF06182">
    <property type="entry name" value="ABC2_membrane_6"/>
    <property type="match status" value="1"/>
</dbReference>
<proteinExistence type="predicted"/>
<dbReference type="PANTHER" id="PTHR36833:SF1">
    <property type="entry name" value="INTEGRAL MEMBRANE TRANSPORT PROTEIN"/>
    <property type="match status" value="1"/>
</dbReference>
<feature type="transmembrane region" description="Helical" evidence="1">
    <location>
        <begin position="130"/>
        <end position="148"/>
    </location>
</feature>
<keyword evidence="1" id="KW-0812">Transmembrane</keyword>
<protein>
    <submittedName>
        <fullName evidence="2">ABC-2 type transport system permease protein</fullName>
    </submittedName>
</protein>